<dbReference type="EMBL" id="PVEO01000005">
    <property type="protein sequence ID" value="PQV48220.1"/>
    <property type="molecule type" value="Genomic_DNA"/>
</dbReference>
<dbReference type="InterPro" id="IPR021257">
    <property type="entry name" value="DUF2809"/>
</dbReference>
<keyword evidence="1" id="KW-0812">Transmembrane</keyword>
<evidence type="ECO:0000313" key="2">
    <source>
        <dbReference type="EMBL" id="PQV48220.1"/>
    </source>
</evidence>
<organism evidence="2 3">
    <name type="scientific">Jejuia pallidilutea</name>
    <dbReference type="NCBI Taxonomy" id="504487"/>
    <lineage>
        <taxon>Bacteria</taxon>
        <taxon>Pseudomonadati</taxon>
        <taxon>Bacteroidota</taxon>
        <taxon>Flavobacteriia</taxon>
        <taxon>Flavobacteriales</taxon>
        <taxon>Flavobacteriaceae</taxon>
        <taxon>Jejuia</taxon>
    </lineage>
</organism>
<dbReference type="AlphaFoldDB" id="A0A362X8X9"/>
<proteinExistence type="predicted"/>
<feature type="transmembrane region" description="Helical" evidence="1">
    <location>
        <begin position="31"/>
        <end position="53"/>
    </location>
</feature>
<protein>
    <submittedName>
        <fullName evidence="2">Uncharacterized protein DUF2809</fullName>
    </submittedName>
</protein>
<feature type="transmembrane region" description="Helical" evidence="1">
    <location>
        <begin position="89"/>
        <end position="117"/>
    </location>
</feature>
<comment type="caution">
    <text evidence="2">The sequence shown here is derived from an EMBL/GenBank/DDBJ whole genome shotgun (WGS) entry which is preliminary data.</text>
</comment>
<keyword evidence="1" id="KW-0472">Membrane</keyword>
<dbReference type="RefSeq" id="WP_105473703.1">
    <property type="nucleotide sequence ID" value="NZ_PVEO01000005.1"/>
</dbReference>
<sequence length="127" mass="14767">MKLKFNKTYALLTLLLFLTEACIAVYLKSGFIRYTVGDFLVVILIYSFFKIFIEDNHFKIAVSVLAFAFIIEFLQLTNYLELFNLQDNYYANLILGSSFHISDLVAYTLGTITIIALEYKIYKLWLS</sequence>
<evidence type="ECO:0000256" key="1">
    <source>
        <dbReference type="SAM" id="Phobius"/>
    </source>
</evidence>
<feature type="transmembrane region" description="Helical" evidence="1">
    <location>
        <begin position="60"/>
        <end position="77"/>
    </location>
</feature>
<accession>A0A362X8X9</accession>
<dbReference type="Pfam" id="PF10990">
    <property type="entry name" value="DUF2809"/>
    <property type="match status" value="1"/>
</dbReference>
<name>A0A362X8X9_9FLAO</name>
<keyword evidence="1" id="KW-1133">Transmembrane helix</keyword>
<reference evidence="2 3" key="1">
    <citation type="submission" date="2018-02" db="EMBL/GenBank/DDBJ databases">
        <title>Genomic Encyclopedia of Archaeal and Bacterial Type Strains, Phase II (KMG-II): from individual species to whole genera.</title>
        <authorList>
            <person name="Goeker M."/>
        </authorList>
    </citation>
    <scope>NUCLEOTIDE SEQUENCE [LARGE SCALE GENOMIC DNA]</scope>
    <source>
        <strain evidence="2 3">DSM 21165</strain>
    </source>
</reference>
<gene>
    <name evidence="2" type="ORF">CLV33_10568</name>
</gene>
<evidence type="ECO:0000313" key="3">
    <source>
        <dbReference type="Proteomes" id="UP000251545"/>
    </source>
</evidence>
<dbReference type="Proteomes" id="UP000251545">
    <property type="component" value="Unassembled WGS sequence"/>
</dbReference>